<evidence type="ECO:0000256" key="2">
    <source>
        <dbReference type="ARBA" id="ARBA00022763"/>
    </source>
</evidence>
<dbReference type="InterPro" id="IPR011545">
    <property type="entry name" value="DEAD/DEAH_box_helicase_dom"/>
</dbReference>
<evidence type="ECO:0000256" key="8">
    <source>
        <dbReference type="ARBA" id="ARBA00023235"/>
    </source>
</evidence>
<dbReference type="InterPro" id="IPR027417">
    <property type="entry name" value="P-loop_NTPase"/>
</dbReference>
<dbReference type="InterPro" id="IPR017170">
    <property type="entry name" value="Lhr-like"/>
</dbReference>
<feature type="region of interest" description="Disordered" evidence="10">
    <location>
        <begin position="956"/>
        <end position="985"/>
    </location>
</feature>
<protein>
    <submittedName>
        <fullName evidence="13">ATP-dependent helicase Lhr and Lhr-like helicase</fullName>
    </submittedName>
</protein>
<dbReference type="PIRSF" id="PIRSF037307">
    <property type="entry name" value="Lhr-like_helic_prd"/>
    <property type="match status" value="1"/>
</dbReference>
<keyword evidence="2" id="KW-0227">DNA damage</keyword>
<evidence type="ECO:0000256" key="5">
    <source>
        <dbReference type="ARBA" id="ARBA00022840"/>
    </source>
</evidence>
<dbReference type="PANTHER" id="PTHR47962">
    <property type="entry name" value="ATP-DEPENDENT HELICASE LHR-RELATED-RELATED"/>
    <property type="match status" value="1"/>
</dbReference>
<evidence type="ECO:0000313" key="14">
    <source>
        <dbReference type="Proteomes" id="UP000199119"/>
    </source>
</evidence>
<dbReference type="Proteomes" id="UP000199119">
    <property type="component" value="Unassembled WGS sequence"/>
</dbReference>
<keyword evidence="6" id="KW-0238">DNA-binding</keyword>
<feature type="region of interest" description="Disordered" evidence="10">
    <location>
        <begin position="889"/>
        <end position="942"/>
    </location>
</feature>
<evidence type="ECO:0000259" key="11">
    <source>
        <dbReference type="PROSITE" id="PS51192"/>
    </source>
</evidence>
<reference evidence="14" key="1">
    <citation type="submission" date="2016-10" db="EMBL/GenBank/DDBJ databases">
        <authorList>
            <person name="Varghese N."/>
            <person name="Submissions S."/>
        </authorList>
    </citation>
    <scope>NUCLEOTIDE SEQUENCE [LARGE SCALE GENOMIC DNA]</scope>
    <source>
        <strain evidence="14">DSM 27981</strain>
    </source>
</reference>
<evidence type="ECO:0000259" key="12">
    <source>
        <dbReference type="PROSITE" id="PS51194"/>
    </source>
</evidence>
<dbReference type="InterPro" id="IPR026362">
    <property type="entry name" value="DEXH_lig_assoc"/>
</dbReference>
<keyword evidence="7" id="KW-0234">DNA repair</keyword>
<dbReference type="OrthoDB" id="9815222at2"/>
<feature type="compositionally biased region" description="Basic residues" evidence="10">
    <location>
        <begin position="970"/>
        <end position="979"/>
    </location>
</feature>
<dbReference type="RefSeq" id="WP_092938644.1">
    <property type="nucleotide sequence ID" value="NZ_FONX01000003.1"/>
</dbReference>
<keyword evidence="5" id="KW-0067">ATP-binding</keyword>
<feature type="domain" description="Helicase C-terminal" evidence="12">
    <location>
        <begin position="274"/>
        <end position="428"/>
    </location>
</feature>
<dbReference type="InterPro" id="IPR014001">
    <property type="entry name" value="Helicase_ATP-bd"/>
</dbReference>
<dbReference type="GO" id="GO:0004386">
    <property type="term" value="F:helicase activity"/>
    <property type="evidence" value="ECO:0007669"/>
    <property type="project" value="UniProtKB-KW"/>
</dbReference>
<name>A0A1I2BY62_9BURK</name>
<dbReference type="GO" id="GO:0005524">
    <property type="term" value="F:ATP binding"/>
    <property type="evidence" value="ECO:0007669"/>
    <property type="project" value="UniProtKB-KW"/>
</dbReference>
<sequence>MTARQLVSRWFAERGWKPFAFQREVWRAIAAGQSGLLHATTGAGKTYAVWLGALQAFADAKPARKRAAAQADSAHVAIESIAKARKPTPAPLTVLWLTPMRALAADTLRALQTPLDALAPDHPVLARWTAGARTGDTTSGERSAQQRRLPTVLVTTPESLSLLLARADARETLATVQLVVADEWHELLGNKRGVQVQLAIARLRGWNPALRVWGMSATLGNLPEAMQALLGEPEAGRPPGVLVQGQVDKRLVVDTLLPDHPERFSWAGHLGLAMLPAVVRELASSGTTLVFVNVRSQAELWYKAILDARPDWAGELAIHHGSLDRAVREWVEAGLKAGRLRAVVCTSSLDLGVDFLPVERVLQIGSAKGVARLLQRAGRSGHAPGRPSRITLVPTHSLELVEAAAARAAVRAGQVEMRASPRRPVDVLVQHLVTVALGGGFEPEALYAEVRRTAAYRDLPREVWQWCLDFVHRGGPSLAVYPDYQRVAPGDDGVWRMPSPRLARRHRANIGTIVSDASMSVQVLHGARLGSMEESFLSRLSPGDCFVFAGNVLELVRIEDMTAYVRRAARGRPTVPRWGGSRMPLSTVLADFVVRQLARAAAGDFGEPELRCVRPLLEVQQRWSALPTPGTLLAETLRTREGWHLFLYPFAGRHAHTGLASLFAWRAAQGQAGTFSIAVNDYGLELLSATERDWAALLPGLLRTEASGPPAEDDAAGLGADEALAIRNTANALAEVDADADAEEGAAARRALLHEVLASLNATEMARRRFREIARVAGLIFQSHPGERRSARQLQASSQLFFEVFRQYDAANLLLRQADEEVLSQELDVAQLLAALRRMQGQRLEVRALVRPSPFAFPLMVERFREKLSNEDLADRIARMLAQLDGAADVPAGEGEPAAPRVQDVVPADPPERPRRRRTAGKAGTAAPEAAEAVEPVEPGPLQAAAASVRRMLDFSLTSADAPEGDASPRRPRRERKPSRPLPRL</sequence>
<evidence type="ECO:0000256" key="7">
    <source>
        <dbReference type="ARBA" id="ARBA00023204"/>
    </source>
</evidence>
<dbReference type="Pfam" id="PF08494">
    <property type="entry name" value="DEAD_assoc"/>
    <property type="match status" value="1"/>
</dbReference>
<dbReference type="PANTHER" id="PTHR47962:SF3">
    <property type="entry name" value="LARGE ATP-DEPENDENT HELICASE-RELATED PROTEIN"/>
    <property type="match status" value="1"/>
</dbReference>
<evidence type="ECO:0000256" key="10">
    <source>
        <dbReference type="SAM" id="MobiDB-lite"/>
    </source>
</evidence>
<dbReference type="Pfam" id="PF00271">
    <property type="entry name" value="Helicase_C"/>
    <property type="match status" value="1"/>
</dbReference>
<dbReference type="PROSITE" id="PS51192">
    <property type="entry name" value="HELICASE_ATP_BIND_1"/>
    <property type="match status" value="1"/>
</dbReference>
<dbReference type="InterPro" id="IPR013701">
    <property type="entry name" value="Lhr-like_DEAD/DEAH_assoc"/>
</dbReference>
<keyword evidence="14" id="KW-1185">Reference proteome</keyword>
<evidence type="ECO:0000256" key="1">
    <source>
        <dbReference type="ARBA" id="ARBA00022741"/>
    </source>
</evidence>
<dbReference type="CDD" id="cd18796">
    <property type="entry name" value="SF2_C_LHR"/>
    <property type="match status" value="1"/>
</dbReference>
<dbReference type="SMART" id="SM00490">
    <property type="entry name" value="HELICc"/>
    <property type="match status" value="1"/>
</dbReference>
<feature type="compositionally biased region" description="Low complexity" evidence="10">
    <location>
        <begin position="921"/>
        <end position="941"/>
    </location>
</feature>
<keyword evidence="3" id="KW-0378">Hydrolase</keyword>
<proteinExistence type="inferred from homology"/>
<dbReference type="SUPFAM" id="SSF52540">
    <property type="entry name" value="P-loop containing nucleoside triphosphate hydrolases"/>
    <property type="match status" value="1"/>
</dbReference>
<evidence type="ECO:0000256" key="3">
    <source>
        <dbReference type="ARBA" id="ARBA00022801"/>
    </source>
</evidence>
<keyword evidence="1" id="KW-0547">Nucleotide-binding</keyword>
<keyword evidence="4 13" id="KW-0347">Helicase</keyword>
<dbReference type="GO" id="GO:0016887">
    <property type="term" value="F:ATP hydrolysis activity"/>
    <property type="evidence" value="ECO:0007669"/>
    <property type="project" value="TreeGrafter"/>
</dbReference>
<evidence type="ECO:0000256" key="9">
    <source>
        <dbReference type="ARBA" id="ARBA00093467"/>
    </source>
</evidence>
<accession>A0A1I2BY62</accession>
<evidence type="ECO:0000256" key="6">
    <source>
        <dbReference type="ARBA" id="ARBA00023125"/>
    </source>
</evidence>
<dbReference type="Pfam" id="PF19306">
    <property type="entry name" value="WHD_Lhr"/>
    <property type="match status" value="1"/>
</dbReference>
<evidence type="ECO:0000256" key="4">
    <source>
        <dbReference type="ARBA" id="ARBA00022806"/>
    </source>
</evidence>
<keyword evidence="8" id="KW-0413">Isomerase</keyword>
<dbReference type="EMBL" id="FONX01000003">
    <property type="protein sequence ID" value="SFE61106.1"/>
    <property type="molecule type" value="Genomic_DNA"/>
</dbReference>
<dbReference type="GO" id="GO:0006281">
    <property type="term" value="P:DNA repair"/>
    <property type="evidence" value="ECO:0007669"/>
    <property type="project" value="UniProtKB-KW"/>
</dbReference>
<gene>
    <name evidence="13" type="ORF">SAMN04489711_103271</name>
</gene>
<dbReference type="Pfam" id="PF00270">
    <property type="entry name" value="DEAD"/>
    <property type="match status" value="1"/>
</dbReference>
<dbReference type="SMART" id="SM00487">
    <property type="entry name" value="DEXDc"/>
    <property type="match status" value="1"/>
</dbReference>
<dbReference type="InterPro" id="IPR052511">
    <property type="entry name" value="ATP-dep_Helicase"/>
</dbReference>
<dbReference type="STRING" id="1177982.SAMN04489711_103271"/>
<dbReference type="GO" id="GO:0003677">
    <property type="term" value="F:DNA binding"/>
    <property type="evidence" value="ECO:0007669"/>
    <property type="project" value="UniProtKB-KW"/>
</dbReference>
<feature type="domain" description="Helicase ATP-binding" evidence="11">
    <location>
        <begin position="26"/>
        <end position="221"/>
    </location>
</feature>
<organism evidence="13 14">
    <name type="scientific">Paracidovorax wautersii</name>
    <dbReference type="NCBI Taxonomy" id="1177982"/>
    <lineage>
        <taxon>Bacteria</taxon>
        <taxon>Pseudomonadati</taxon>
        <taxon>Pseudomonadota</taxon>
        <taxon>Betaproteobacteria</taxon>
        <taxon>Burkholderiales</taxon>
        <taxon>Comamonadaceae</taxon>
        <taxon>Paracidovorax</taxon>
    </lineage>
</organism>
<dbReference type="AlphaFoldDB" id="A0A1I2BY62"/>
<evidence type="ECO:0000313" key="13">
    <source>
        <dbReference type="EMBL" id="SFE61106.1"/>
    </source>
</evidence>
<dbReference type="NCBIfam" id="TIGR04121">
    <property type="entry name" value="DEXH_lig_assoc"/>
    <property type="match status" value="1"/>
</dbReference>
<dbReference type="InterPro" id="IPR001650">
    <property type="entry name" value="Helicase_C-like"/>
</dbReference>
<dbReference type="InterPro" id="IPR045628">
    <property type="entry name" value="Lhr_WH_dom"/>
</dbReference>
<comment type="similarity">
    <text evidence="9">Belongs to the Lhr helicase family. Lhr-Core subfamily.</text>
</comment>
<dbReference type="Gene3D" id="3.40.50.300">
    <property type="entry name" value="P-loop containing nucleotide triphosphate hydrolases"/>
    <property type="match status" value="2"/>
</dbReference>
<dbReference type="PROSITE" id="PS51194">
    <property type="entry name" value="HELICASE_CTER"/>
    <property type="match status" value="1"/>
</dbReference>